<evidence type="ECO:0000313" key="7">
    <source>
        <dbReference type="WBParaSite" id="Minc3s00282g09328"/>
    </source>
</evidence>
<comment type="similarity">
    <text evidence="1">Belongs to the helicase family.</text>
</comment>
<dbReference type="GO" id="GO:0006310">
    <property type="term" value="P:DNA recombination"/>
    <property type="evidence" value="ECO:0007669"/>
    <property type="project" value="UniProtKB-KW"/>
</dbReference>
<dbReference type="PANTHER" id="PTHR10492:SF57">
    <property type="entry name" value="ATP-DEPENDENT DNA HELICASE"/>
    <property type="match status" value="1"/>
</dbReference>
<dbReference type="SUPFAM" id="SSF52540">
    <property type="entry name" value="P-loop containing nucleoside triphosphate hydrolases"/>
    <property type="match status" value="2"/>
</dbReference>
<feature type="domain" description="DNA helicase Pif1-like 2B" evidence="5">
    <location>
        <begin position="1326"/>
        <end position="1372"/>
    </location>
</feature>
<feature type="domain" description="DNA helicase Pif1-like DEAD-box helicase" evidence="3">
    <location>
        <begin position="1039"/>
        <end position="1243"/>
    </location>
</feature>
<dbReference type="Pfam" id="PF05970">
    <property type="entry name" value="PIF1"/>
    <property type="match status" value="1"/>
</dbReference>
<organism evidence="6 7">
    <name type="scientific">Meloidogyne incognita</name>
    <name type="common">Southern root-knot nematode worm</name>
    <name type="synonym">Oxyuris incognita</name>
    <dbReference type="NCBI Taxonomy" id="6306"/>
    <lineage>
        <taxon>Eukaryota</taxon>
        <taxon>Metazoa</taxon>
        <taxon>Ecdysozoa</taxon>
        <taxon>Nematoda</taxon>
        <taxon>Chromadorea</taxon>
        <taxon>Rhabditida</taxon>
        <taxon>Tylenchina</taxon>
        <taxon>Tylenchomorpha</taxon>
        <taxon>Tylenchoidea</taxon>
        <taxon>Meloidogynidae</taxon>
        <taxon>Meloidogyninae</taxon>
        <taxon>Meloidogyne</taxon>
        <taxon>Meloidogyne incognita group</taxon>
    </lineage>
</organism>
<dbReference type="GO" id="GO:0000723">
    <property type="term" value="P:telomere maintenance"/>
    <property type="evidence" value="ECO:0007669"/>
    <property type="project" value="InterPro"/>
</dbReference>
<dbReference type="GO" id="GO:0006281">
    <property type="term" value="P:DNA repair"/>
    <property type="evidence" value="ECO:0007669"/>
    <property type="project" value="UniProtKB-KW"/>
</dbReference>
<dbReference type="GO" id="GO:0043139">
    <property type="term" value="F:5'-3' DNA helicase activity"/>
    <property type="evidence" value="ECO:0007669"/>
    <property type="project" value="UniProtKB-EC"/>
</dbReference>
<proteinExistence type="inferred from homology"/>
<dbReference type="GO" id="GO:0016787">
    <property type="term" value="F:hydrolase activity"/>
    <property type="evidence" value="ECO:0007669"/>
    <property type="project" value="UniProtKB-KW"/>
</dbReference>
<dbReference type="Proteomes" id="UP000887563">
    <property type="component" value="Unplaced"/>
</dbReference>
<keyword evidence="1" id="KW-0227">DNA damage</keyword>
<feature type="domain" description="Helitron helicase-like" evidence="4">
    <location>
        <begin position="411"/>
        <end position="593"/>
    </location>
</feature>
<dbReference type="InterPro" id="IPR049163">
    <property type="entry name" value="Pif1-like_2B_dom"/>
</dbReference>
<dbReference type="PANTHER" id="PTHR10492">
    <property type="match status" value="1"/>
</dbReference>
<feature type="region of interest" description="Disordered" evidence="2">
    <location>
        <begin position="1"/>
        <end position="36"/>
    </location>
</feature>
<dbReference type="InterPro" id="IPR025476">
    <property type="entry name" value="Helitron_helicase-like"/>
</dbReference>
<sequence length="1485" mass="173655">MVRVKQIFPRDNSESRDMEEASEQTETLREGVQSSLKKRTYSQTKLQMIEINEKTKKIKNTENINLDEITSDCLKISKKQNCQTNVNAIILPKNSSDYLRKADLNNVINVETYRLGEFNKKCSHCPAIHFKEEESKKKGKNEFLECCNYGKLCNLEEMIQEYPKELRFLFHTERENDNFENKALQSKFKKYIRSINSSFSCASLGCMRFKFPGKSIPIFKIQGGVYHSYNIFAKTQELEIPTNGQLYFVDTEESLNFRLNSFSEKLKEEKKEIEQILLFIESYLRENYIYAKSYKMMKTVLEDAEKNRIFPEKIPELTMLFDIKEGSDLRRYNIPRSNEVCAIIWRDANDDIPAANVIVHLKGKKETKTIYPLSPIIEPMCYPLFYPDNYQGWSFALKNLIGKNISLCDFTKYKLFFRNSGKFLPHCYGGKLFQQWCVDQAARIEWDRLNYIKLHQKEICKESYNYIENFLNKKSKTNEIQVKKQIILPSSFTGGPRNLHESFMDAMTIVNEVGRPDIFLTFTCNPKDEDIKKCLIFDQENYDRPDIVARVFRLKIIEFLKEIIVEKIFGKISGFCYTIEYQKRGLPHLHILLTLDSKFKWKDISEIDKYITAEIPDEQEDKDLYDLVTSLMIHGPCGPDFSDAICWNNKTKKCFKKFPKQFCEQTSINENGYPYYKRPNNGRKCIKKDWKTGKTKVMTNQDVVPYNRYLLKRFRAHINIEKVADIKAVKYIYKYIFKGYDAATLRCVTIENGKEKELIYDEAGNYLDARYISPVEACWKILKYPIQDKSHFVNRLPIHLENEQIIYFEENDDSETLIKKSKKKSKLMAYFEFFQENPSCERFLYTEIPKFCTWNSKTQKWQLRKNLYKNKALGRIFPISPSEGEKYYLRFLLLHETGTSFEDLKTYNGIKYKTFAESCLARGLIKNDEEWSFCLKEASNFKLPFALRNMFVSILLYGDPKYPELLFDEFKNNLAEDYLLKYSPNKAYNLALLNINKVLLQDGKNLTNYKIKIPEEIIEEEVIDYVDEMNKGKLLYNTMNDGQKLIFEKIEKKAKNQTNNKLIYIDGPGGTGKSYLLNALYHMIRGYKKTITNMAFSGIAANILKNGRTIHNRFKFPLNINAYSVSNVILGTKESNEILESDFFVIDEASMTPKFLLEAIDKKLKELTKSKILFGGKSIILSGDFRQTLPIKKFAIKTEIIDLTLKKSYLWKYFKQYKLTKNVRARDNIFARQILDIGNGAQNNDFVKIPKKCVLLNKTNLITEIYGDIFENNNFEELQNRMILCPYNDLVDYYNKIALDQFPGKSETYLSIDEVEINQNFPITTEILNSFNAPGFPLHKLELKVNCKVMCLRNINIKEGICNGSILQIIELKKNVIRCIIIGGEKNGTEVFIHRISLITDKEFPVPLKRHQFPIRLAFASTFIKGQGATYKKIGIDWTRQSFSHGQTYVALSRVGSWDQIKVKLNCENYDRQIDNIDKNSVIIC</sequence>
<dbReference type="Pfam" id="PF14214">
    <property type="entry name" value="Helitron_like_N"/>
    <property type="match status" value="1"/>
</dbReference>
<dbReference type="Pfam" id="PF21530">
    <property type="entry name" value="Pif1_2B_dom"/>
    <property type="match status" value="1"/>
</dbReference>
<evidence type="ECO:0000259" key="4">
    <source>
        <dbReference type="Pfam" id="PF14214"/>
    </source>
</evidence>
<reference evidence="7" key="1">
    <citation type="submission" date="2022-11" db="UniProtKB">
        <authorList>
            <consortium name="WormBaseParasite"/>
        </authorList>
    </citation>
    <scope>IDENTIFICATION</scope>
</reference>
<keyword evidence="1" id="KW-0233">DNA recombination</keyword>
<protein>
    <recommendedName>
        <fullName evidence="1">ATP-dependent DNA helicase</fullName>
        <ecNumber evidence="1">5.6.2.3</ecNumber>
    </recommendedName>
</protein>
<dbReference type="EC" id="5.6.2.3" evidence="1"/>
<dbReference type="InterPro" id="IPR010285">
    <property type="entry name" value="DNA_helicase_pif1-like_DEAD"/>
</dbReference>
<keyword evidence="1" id="KW-0347">Helicase</keyword>
<dbReference type="Gene3D" id="3.40.50.300">
    <property type="entry name" value="P-loop containing nucleotide triphosphate hydrolases"/>
    <property type="match status" value="1"/>
</dbReference>
<keyword evidence="1" id="KW-0378">Hydrolase</keyword>
<evidence type="ECO:0000313" key="6">
    <source>
        <dbReference type="Proteomes" id="UP000887563"/>
    </source>
</evidence>
<evidence type="ECO:0000256" key="2">
    <source>
        <dbReference type="SAM" id="MobiDB-lite"/>
    </source>
</evidence>
<keyword evidence="6" id="KW-1185">Reference proteome</keyword>
<evidence type="ECO:0000259" key="5">
    <source>
        <dbReference type="Pfam" id="PF21530"/>
    </source>
</evidence>
<keyword evidence="1" id="KW-0547">Nucleotide-binding</keyword>
<name>A0A914L604_MELIC</name>
<accession>A0A914L604</accession>
<dbReference type="InterPro" id="IPR027417">
    <property type="entry name" value="P-loop_NTPase"/>
</dbReference>
<keyword evidence="1" id="KW-0067">ATP-binding</keyword>
<keyword evidence="1" id="KW-0234">DNA repair</keyword>
<evidence type="ECO:0000259" key="3">
    <source>
        <dbReference type="Pfam" id="PF05970"/>
    </source>
</evidence>
<comment type="catalytic activity">
    <reaction evidence="1">
        <text>ATP + H2O = ADP + phosphate + H(+)</text>
        <dbReference type="Rhea" id="RHEA:13065"/>
        <dbReference type="ChEBI" id="CHEBI:15377"/>
        <dbReference type="ChEBI" id="CHEBI:15378"/>
        <dbReference type="ChEBI" id="CHEBI:30616"/>
        <dbReference type="ChEBI" id="CHEBI:43474"/>
        <dbReference type="ChEBI" id="CHEBI:456216"/>
        <dbReference type="EC" id="5.6.2.3"/>
    </reaction>
</comment>
<comment type="cofactor">
    <cofactor evidence="1">
        <name>Mg(2+)</name>
        <dbReference type="ChEBI" id="CHEBI:18420"/>
    </cofactor>
</comment>
<evidence type="ECO:0000256" key="1">
    <source>
        <dbReference type="RuleBase" id="RU363044"/>
    </source>
</evidence>
<dbReference type="WBParaSite" id="Minc3s00282g09328">
    <property type="protein sequence ID" value="Minc3s00282g09328"/>
    <property type="gene ID" value="Minc3s00282g09328"/>
</dbReference>
<dbReference type="GO" id="GO:0005524">
    <property type="term" value="F:ATP binding"/>
    <property type="evidence" value="ECO:0007669"/>
    <property type="project" value="UniProtKB-KW"/>
</dbReference>